<dbReference type="Proteomes" id="UP000681722">
    <property type="component" value="Unassembled WGS sequence"/>
</dbReference>
<evidence type="ECO:0000313" key="2">
    <source>
        <dbReference type="EMBL" id="CAF1076209.1"/>
    </source>
</evidence>
<gene>
    <name evidence="2" type="ORF">GPM918_LOCUS17533</name>
    <name evidence="3" type="ORF">OVA965_LOCUS29076</name>
    <name evidence="4" type="ORF">SRO942_LOCUS17529</name>
    <name evidence="5" type="ORF">TMI583_LOCUS29843</name>
</gene>
<dbReference type="InterPro" id="IPR051606">
    <property type="entry name" value="Polyketide_Oxido-like"/>
</dbReference>
<dbReference type="Pfam" id="PF13460">
    <property type="entry name" value="NAD_binding_10"/>
    <property type="match status" value="1"/>
</dbReference>
<dbReference type="OrthoDB" id="419598at2759"/>
<dbReference type="GO" id="GO:0042602">
    <property type="term" value="F:riboflavin reductase (NADPH) activity"/>
    <property type="evidence" value="ECO:0007669"/>
    <property type="project" value="TreeGrafter"/>
</dbReference>
<accession>A0A814M8G3</accession>
<dbReference type="AlphaFoldDB" id="A0A814M8G3"/>
<feature type="domain" description="NAD(P)-binding" evidence="1">
    <location>
        <begin position="16"/>
        <end position="214"/>
    </location>
</feature>
<dbReference type="GO" id="GO:0004074">
    <property type="term" value="F:biliverdin reductase [NAD(P)H] activity"/>
    <property type="evidence" value="ECO:0007669"/>
    <property type="project" value="TreeGrafter"/>
</dbReference>
<dbReference type="EMBL" id="CAJOBA010041834">
    <property type="protein sequence ID" value="CAF4121580.1"/>
    <property type="molecule type" value="Genomic_DNA"/>
</dbReference>
<evidence type="ECO:0000313" key="6">
    <source>
        <dbReference type="Proteomes" id="UP000663829"/>
    </source>
</evidence>
<evidence type="ECO:0000313" key="3">
    <source>
        <dbReference type="EMBL" id="CAF1313099.1"/>
    </source>
</evidence>
<organism evidence="2 6">
    <name type="scientific">Didymodactylos carnosus</name>
    <dbReference type="NCBI Taxonomy" id="1234261"/>
    <lineage>
        <taxon>Eukaryota</taxon>
        <taxon>Metazoa</taxon>
        <taxon>Spiralia</taxon>
        <taxon>Gnathifera</taxon>
        <taxon>Rotifera</taxon>
        <taxon>Eurotatoria</taxon>
        <taxon>Bdelloidea</taxon>
        <taxon>Philodinida</taxon>
        <taxon>Philodinidae</taxon>
        <taxon>Didymodactylos</taxon>
    </lineage>
</organism>
<comment type="caution">
    <text evidence="2">The sequence shown here is derived from an EMBL/GenBank/DDBJ whole genome shotgun (WGS) entry which is preliminary data.</text>
</comment>
<evidence type="ECO:0000313" key="4">
    <source>
        <dbReference type="EMBL" id="CAF3842643.1"/>
    </source>
</evidence>
<evidence type="ECO:0000313" key="5">
    <source>
        <dbReference type="EMBL" id="CAF4121580.1"/>
    </source>
</evidence>
<name>A0A814M8G3_9BILA</name>
<dbReference type="PANTHER" id="PTHR43355">
    <property type="entry name" value="FLAVIN REDUCTASE (NADPH)"/>
    <property type="match status" value="1"/>
</dbReference>
<dbReference type="InterPro" id="IPR036291">
    <property type="entry name" value="NAD(P)-bd_dom_sf"/>
</dbReference>
<dbReference type="InterPro" id="IPR016040">
    <property type="entry name" value="NAD(P)-bd_dom"/>
</dbReference>
<dbReference type="Gene3D" id="3.40.50.720">
    <property type="entry name" value="NAD(P)-binding Rossmann-like Domain"/>
    <property type="match status" value="1"/>
</dbReference>
<dbReference type="Proteomes" id="UP000677228">
    <property type="component" value="Unassembled WGS sequence"/>
</dbReference>
<sequence>MATSAATEKPRLIILGATGGTGLQLVEQALKKHYFVTALVRNPEKLQHIQHPDLKVVQCDLMNPLDLASKMEGHVAVLSALGQPGLQISAMTFYEDSIKSIIIAMRNSKIKRLICVTAFYTKYQPSVYPFIFKLVIRPMIGRHLDSMFIMEEYLEKECQDIDYTIVRPPRLLDDPIIEKAVKVQEDDYFFPDYSTATRIPRANVARFMLDTLQNDQYLKKAVAVDMPKMMGKSA</sequence>
<dbReference type="SUPFAM" id="SSF51735">
    <property type="entry name" value="NAD(P)-binding Rossmann-fold domains"/>
    <property type="match status" value="1"/>
</dbReference>
<dbReference type="EMBL" id="CAJNOK010020239">
    <property type="protein sequence ID" value="CAF1313099.1"/>
    <property type="molecule type" value="Genomic_DNA"/>
</dbReference>
<dbReference type="Proteomes" id="UP000663829">
    <property type="component" value="Unassembled WGS sequence"/>
</dbReference>
<dbReference type="PANTHER" id="PTHR43355:SF2">
    <property type="entry name" value="FLAVIN REDUCTASE (NADPH)"/>
    <property type="match status" value="1"/>
</dbReference>
<dbReference type="EMBL" id="CAJNOQ010004841">
    <property type="protein sequence ID" value="CAF1076209.1"/>
    <property type="molecule type" value="Genomic_DNA"/>
</dbReference>
<dbReference type="EMBL" id="CAJOBC010004840">
    <property type="protein sequence ID" value="CAF3842643.1"/>
    <property type="molecule type" value="Genomic_DNA"/>
</dbReference>
<proteinExistence type="predicted"/>
<evidence type="ECO:0000259" key="1">
    <source>
        <dbReference type="Pfam" id="PF13460"/>
    </source>
</evidence>
<protein>
    <recommendedName>
        <fullName evidence="1">NAD(P)-binding domain-containing protein</fullName>
    </recommendedName>
</protein>
<reference evidence="2" key="1">
    <citation type="submission" date="2021-02" db="EMBL/GenBank/DDBJ databases">
        <authorList>
            <person name="Nowell W R."/>
        </authorList>
    </citation>
    <scope>NUCLEOTIDE SEQUENCE</scope>
</reference>
<dbReference type="Proteomes" id="UP000682733">
    <property type="component" value="Unassembled WGS sequence"/>
</dbReference>
<keyword evidence="6" id="KW-1185">Reference proteome</keyword>